<dbReference type="GO" id="GO:0006511">
    <property type="term" value="P:ubiquitin-dependent protein catabolic process"/>
    <property type="evidence" value="ECO:0007669"/>
    <property type="project" value="InterPro"/>
</dbReference>
<dbReference type="InterPro" id="IPR011333">
    <property type="entry name" value="SKP1/BTB/POZ_sf"/>
</dbReference>
<evidence type="ECO:0000256" key="5">
    <source>
        <dbReference type="ARBA" id="ARBA00023163"/>
    </source>
</evidence>
<name>A0AAD8WJU1_LOLMU</name>
<evidence type="ECO:0000313" key="8">
    <source>
        <dbReference type="EMBL" id="KAK1665272.1"/>
    </source>
</evidence>
<dbReference type="PROSITE" id="PS51005">
    <property type="entry name" value="NAC"/>
    <property type="match status" value="1"/>
</dbReference>
<dbReference type="InterPro" id="IPR003441">
    <property type="entry name" value="NAC-dom"/>
</dbReference>
<evidence type="ECO:0000313" key="9">
    <source>
        <dbReference type="Proteomes" id="UP001231189"/>
    </source>
</evidence>
<sequence length="324" mass="36865">MSTQGDHKLGYRHSYTFARKTDGKILRGGWLMNELGLNEDGQNKVVLCKVYQTPRNKEQKPNRKRRRLDSCNGIFSKRRAPQQPSLTGTCADLQASQKNTAQQIKLAQQPYLSVTHAELQASQENTAQQIKLAQQPSLFGTHADQQGSQQKTAQHIKLPKCFAPAHPCDEELVTNFLQPRHLSGVIVHEIPNVYMLSPLELSKCYTATFTSDGTFCWYFYSHSYAEVDTSLELKWSSEFHPLQVLADSYRVPIGQKQTINYFKSMDDCSGDLLADGYTMVEYSMKDGRTSDVALLDLTCETFNTKNDFTPEEEEIRRENQWAFG</sequence>
<evidence type="ECO:0000256" key="6">
    <source>
        <dbReference type="ARBA" id="ARBA00023242"/>
    </source>
</evidence>
<gene>
    <name evidence="8" type="ORF">QYE76_053431</name>
</gene>
<comment type="caution">
    <text evidence="8">The sequence shown here is derived from an EMBL/GenBank/DDBJ whole genome shotgun (WGS) entry which is preliminary data.</text>
</comment>
<dbReference type="AlphaFoldDB" id="A0AAD8WJU1"/>
<keyword evidence="5" id="KW-0804">Transcription</keyword>
<reference evidence="8" key="1">
    <citation type="submission" date="2023-07" db="EMBL/GenBank/DDBJ databases">
        <title>A chromosome-level genome assembly of Lolium multiflorum.</title>
        <authorList>
            <person name="Chen Y."/>
            <person name="Copetti D."/>
            <person name="Kolliker R."/>
            <person name="Studer B."/>
        </authorList>
    </citation>
    <scope>NUCLEOTIDE SEQUENCE</scope>
    <source>
        <strain evidence="8">02402/16</strain>
        <tissue evidence="8">Leaf</tissue>
    </source>
</reference>
<evidence type="ECO:0000256" key="4">
    <source>
        <dbReference type="ARBA" id="ARBA00023125"/>
    </source>
</evidence>
<dbReference type="Gene3D" id="3.30.710.10">
    <property type="entry name" value="Potassium Channel Kv1.1, Chain A"/>
    <property type="match status" value="1"/>
</dbReference>
<accession>A0AAD8WJU1</accession>
<evidence type="ECO:0000256" key="1">
    <source>
        <dbReference type="ARBA" id="ARBA00004123"/>
    </source>
</evidence>
<dbReference type="SUPFAM" id="SSF101941">
    <property type="entry name" value="NAC domain"/>
    <property type="match status" value="2"/>
</dbReference>
<proteinExistence type="predicted"/>
<keyword evidence="4" id="KW-0238">DNA-binding</keyword>
<dbReference type="PANTHER" id="PTHR31989">
    <property type="entry name" value="NAC DOMAIN-CONTAINING PROTEIN 82-RELATED"/>
    <property type="match status" value="1"/>
</dbReference>
<feature type="domain" description="NAC" evidence="7">
    <location>
        <begin position="1"/>
        <end position="53"/>
    </location>
</feature>
<dbReference type="InterPro" id="IPR016072">
    <property type="entry name" value="Skp1_comp_dimer"/>
</dbReference>
<keyword evidence="6" id="KW-0539">Nucleus</keyword>
<dbReference type="GO" id="GO:0005634">
    <property type="term" value="C:nucleus"/>
    <property type="evidence" value="ECO:0007669"/>
    <property type="project" value="UniProtKB-SubCell"/>
</dbReference>
<dbReference type="Proteomes" id="UP001231189">
    <property type="component" value="Unassembled WGS sequence"/>
</dbReference>
<dbReference type="GO" id="GO:0006355">
    <property type="term" value="P:regulation of DNA-templated transcription"/>
    <property type="evidence" value="ECO:0007669"/>
    <property type="project" value="InterPro"/>
</dbReference>
<evidence type="ECO:0000256" key="2">
    <source>
        <dbReference type="ARBA" id="ARBA00004906"/>
    </source>
</evidence>
<dbReference type="Pfam" id="PF01466">
    <property type="entry name" value="Skp1"/>
    <property type="match status" value="1"/>
</dbReference>
<dbReference type="InterPro" id="IPR036093">
    <property type="entry name" value="NAC_dom_sf"/>
</dbReference>
<evidence type="ECO:0000259" key="7">
    <source>
        <dbReference type="PROSITE" id="PS51005"/>
    </source>
</evidence>
<comment type="subcellular location">
    <subcellularLocation>
        <location evidence="1">Nucleus</location>
    </subcellularLocation>
</comment>
<comment type="pathway">
    <text evidence="2">Protein modification; protein ubiquitination.</text>
</comment>
<dbReference type="GO" id="GO:0003677">
    <property type="term" value="F:DNA binding"/>
    <property type="evidence" value="ECO:0007669"/>
    <property type="project" value="UniProtKB-KW"/>
</dbReference>
<keyword evidence="3" id="KW-0805">Transcription regulation</keyword>
<organism evidence="8 9">
    <name type="scientific">Lolium multiflorum</name>
    <name type="common">Italian ryegrass</name>
    <name type="synonym">Lolium perenne subsp. multiflorum</name>
    <dbReference type="NCBI Taxonomy" id="4521"/>
    <lineage>
        <taxon>Eukaryota</taxon>
        <taxon>Viridiplantae</taxon>
        <taxon>Streptophyta</taxon>
        <taxon>Embryophyta</taxon>
        <taxon>Tracheophyta</taxon>
        <taxon>Spermatophyta</taxon>
        <taxon>Magnoliopsida</taxon>
        <taxon>Liliopsida</taxon>
        <taxon>Poales</taxon>
        <taxon>Poaceae</taxon>
        <taxon>BOP clade</taxon>
        <taxon>Pooideae</taxon>
        <taxon>Poodae</taxon>
        <taxon>Poeae</taxon>
        <taxon>Poeae Chloroplast Group 2 (Poeae type)</taxon>
        <taxon>Loliodinae</taxon>
        <taxon>Loliinae</taxon>
        <taxon>Lolium</taxon>
    </lineage>
</organism>
<dbReference type="EMBL" id="JAUUTY010000003">
    <property type="protein sequence ID" value="KAK1665272.1"/>
    <property type="molecule type" value="Genomic_DNA"/>
</dbReference>
<keyword evidence="9" id="KW-1185">Reference proteome</keyword>
<protein>
    <recommendedName>
        <fullName evidence="7">NAC domain-containing protein</fullName>
    </recommendedName>
</protein>
<evidence type="ECO:0000256" key="3">
    <source>
        <dbReference type="ARBA" id="ARBA00023015"/>
    </source>
</evidence>